<keyword evidence="1" id="KW-0472">Membrane</keyword>
<dbReference type="OrthoDB" id="4730690at2759"/>
<feature type="transmembrane region" description="Helical" evidence="1">
    <location>
        <begin position="160"/>
        <end position="187"/>
    </location>
</feature>
<keyword evidence="1" id="KW-0812">Transmembrane</keyword>
<keyword evidence="3" id="KW-1185">Reference proteome</keyword>
<organism evidence="2 3">
    <name type="scientific">Xylaria hypoxylon</name>
    <dbReference type="NCBI Taxonomy" id="37992"/>
    <lineage>
        <taxon>Eukaryota</taxon>
        <taxon>Fungi</taxon>
        <taxon>Dikarya</taxon>
        <taxon>Ascomycota</taxon>
        <taxon>Pezizomycotina</taxon>
        <taxon>Sordariomycetes</taxon>
        <taxon>Xylariomycetidae</taxon>
        <taxon>Xylariales</taxon>
        <taxon>Xylariaceae</taxon>
        <taxon>Xylaria</taxon>
    </lineage>
</organism>
<protein>
    <submittedName>
        <fullName evidence="2">Uncharacterized protein</fullName>
    </submittedName>
</protein>
<proteinExistence type="predicted"/>
<evidence type="ECO:0000313" key="3">
    <source>
        <dbReference type="Proteomes" id="UP000297716"/>
    </source>
</evidence>
<reference evidence="2 3" key="1">
    <citation type="submission" date="2019-03" db="EMBL/GenBank/DDBJ databases">
        <title>Draft genome sequence of Xylaria hypoxylon DSM 108379, a ubiquitous saprotrophic-parasitic fungi on hardwood.</title>
        <authorList>
            <person name="Buettner E."/>
            <person name="Leonhardt S."/>
            <person name="Gebauer A.M."/>
            <person name="Liers C."/>
            <person name="Hofrichter M."/>
            <person name="Kellner H."/>
        </authorList>
    </citation>
    <scope>NUCLEOTIDE SEQUENCE [LARGE SCALE GENOMIC DNA]</scope>
    <source>
        <strain evidence="2 3">DSM 108379</strain>
    </source>
</reference>
<dbReference type="Proteomes" id="UP000297716">
    <property type="component" value="Unassembled WGS sequence"/>
</dbReference>
<feature type="transmembrane region" description="Helical" evidence="1">
    <location>
        <begin position="77"/>
        <end position="96"/>
    </location>
</feature>
<evidence type="ECO:0000313" key="2">
    <source>
        <dbReference type="EMBL" id="TGJ88075.1"/>
    </source>
</evidence>
<name>A0A4Z0Z920_9PEZI</name>
<comment type="caution">
    <text evidence="2">The sequence shown here is derived from an EMBL/GenBank/DDBJ whole genome shotgun (WGS) entry which is preliminary data.</text>
</comment>
<dbReference type="AlphaFoldDB" id="A0A4Z0Z920"/>
<feature type="transmembrane region" description="Helical" evidence="1">
    <location>
        <begin position="108"/>
        <end position="132"/>
    </location>
</feature>
<keyword evidence="1" id="KW-1133">Transmembrane helix</keyword>
<dbReference type="EMBL" id="SKBN01000006">
    <property type="protein sequence ID" value="TGJ88075.1"/>
    <property type="molecule type" value="Genomic_DNA"/>
</dbReference>
<gene>
    <name evidence="2" type="ORF">E0Z10_g627</name>
</gene>
<evidence type="ECO:0000256" key="1">
    <source>
        <dbReference type="SAM" id="Phobius"/>
    </source>
</evidence>
<sequence>MDPESQNHYSTLPPQMEEDIKAAVLASMPSTDHPMPVKKRKAAVHRKNIRWTSLSLCIILVIGEIPVSVIFGLQPSSLFAFSLGTLLALWNGWRLFRMRQKFNNEMISGWHLGLEATFLSAIIAVTAVVPVWTVNQVTVMNRQNGENLDSFYTNGVVPQYFWHGIAVAIIFLTCLILHFILLIITVVEKWTKPAYLQLALPAGAQHQQPPQIIVQYCPNCRGHEPRPGENERTFLASIGDSQPQGVAPVNLVQQKEPAEKEESLNKHDFYGPYMGQLCLLEDMVWVAIDDLLSQSQLTLVRI</sequence>
<accession>A0A4Z0Z920</accession>
<feature type="transmembrane region" description="Helical" evidence="1">
    <location>
        <begin position="49"/>
        <end position="71"/>
    </location>
</feature>